<dbReference type="Proteomes" id="UP001183388">
    <property type="component" value="Unassembled WGS sequence"/>
</dbReference>
<dbReference type="Pfam" id="PF12802">
    <property type="entry name" value="MarR_2"/>
    <property type="match status" value="1"/>
</dbReference>
<dbReference type="PRINTS" id="PR00598">
    <property type="entry name" value="HTHMARR"/>
</dbReference>
<dbReference type="Gene3D" id="1.10.10.10">
    <property type="entry name" value="Winged helix-like DNA-binding domain superfamily/Winged helix DNA-binding domain"/>
    <property type="match status" value="1"/>
</dbReference>
<dbReference type="SMART" id="SM00347">
    <property type="entry name" value="HTH_MARR"/>
    <property type="match status" value="1"/>
</dbReference>
<dbReference type="PROSITE" id="PS50995">
    <property type="entry name" value="HTH_MARR_2"/>
    <property type="match status" value="1"/>
</dbReference>
<dbReference type="PANTHER" id="PTHR33164">
    <property type="entry name" value="TRANSCRIPTIONAL REGULATOR, MARR FAMILY"/>
    <property type="match status" value="1"/>
</dbReference>
<dbReference type="SUPFAM" id="SSF46785">
    <property type="entry name" value="Winged helix' DNA-binding domain"/>
    <property type="match status" value="1"/>
</dbReference>
<dbReference type="EMBL" id="JAVREN010000056">
    <property type="protein sequence ID" value="MDT0310128.1"/>
    <property type="molecule type" value="Genomic_DNA"/>
</dbReference>
<reference evidence="3" key="1">
    <citation type="submission" date="2023-07" db="EMBL/GenBank/DDBJ databases">
        <title>30 novel species of actinomycetes from the DSMZ collection.</title>
        <authorList>
            <person name="Nouioui I."/>
        </authorList>
    </citation>
    <scope>NUCLEOTIDE SEQUENCE [LARGE SCALE GENOMIC DNA]</scope>
    <source>
        <strain evidence="3">DSM 44917</strain>
    </source>
</reference>
<dbReference type="InterPro" id="IPR036390">
    <property type="entry name" value="WH_DNA-bd_sf"/>
</dbReference>
<proteinExistence type="predicted"/>
<feature type="domain" description="HTH marR-type" evidence="1">
    <location>
        <begin position="1"/>
        <end position="141"/>
    </location>
</feature>
<dbReference type="PANTHER" id="PTHR33164:SF103">
    <property type="entry name" value="REGULATORY PROTEIN MARR"/>
    <property type="match status" value="1"/>
</dbReference>
<gene>
    <name evidence="2" type="ORF">RM780_24695</name>
</gene>
<name>A0ABU2LEW5_9ACTN</name>
<evidence type="ECO:0000259" key="1">
    <source>
        <dbReference type="PROSITE" id="PS50995"/>
    </source>
</evidence>
<sequence length="156" mass="16706">MDNAPDRLAGRPTWLLGQLAGRVRHLVTEGFAAAGARGYHYRLLAALAQFGPQSQAQLGARCRVDPSDVVAAVGELADHGYATRTPDPANRRRNRVAITEAGAAHLRLLDGVLDTAQDAFLAPLTPDERRQLTDLLTRLLAHHSPGSPGTAPEPPR</sequence>
<comment type="caution">
    <text evidence="2">The sequence shown here is derived from an EMBL/GenBank/DDBJ whole genome shotgun (WGS) entry which is preliminary data.</text>
</comment>
<organism evidence="2 3">
    <name type="scientific">Streptomyces boetiae</name>
    <dbReference type="NCBI Taxonomy" id="3075541"/>
    <lineage>
        <taxon>Bacteria</taxon>
        <taxon>Bacillati</taxon>
        <taxon>Actinomycetota</taxon>
        <taxon>Actinomycetes</taxon>
        <taxon>Kitasatosporales</taxon>
        <taxon>Streptomycetaceae</taxon>
        <taxon>Streptomyces</taxon>
    </lineage>
</organism>
<dbReference type="InterPro" id="IPR000835">
    <property type="entry name" value="HTH_MarR-typ"/>
</dbReference>
<dbReference type="RefSeq" id="WP_311633099.1">
    <property type="nucleotide sequence ID" value="NZ_JAVREN010000056.1"/>
</dbReference>
<protein>
    <submittedName>
        <fullName evidence="2">MarR family transcriptional regulator</fullName>
    </submittedName>
</protein>
<dbReference type="InterPro" id="IPR036388">
    <property type="entry name" value="WH-like_DNA-bd_sf"/>
</dbReference>
<accession>A0ABU2LEW5</accession>
<evidence type="ECO:0000313" key="3">
    <source>
        <dbReference type="Proteomes" id="UP001183388"/>
    </source>
</evidence>
<keyword evidence="3" id="KW-1185">Reference proteome</keyword>
<dbReference type="InterPro" id="IPR039422">
    <property type="entry name" value="MarR/SlyA-like"/>
</dbReference>
<evidence type="ECO:0000313" key="2">
    <source>
        <dbReference type="EMBL" id="MDT0310128.1"/>
    </source>
</evidence>